<dbReference type="EMBL" id="BIFS01000002">
    <property type="protein sequence ID" value="GCE24298.1"/>
    <property type="molecule type" value="Genomic_DNA"/>
</dbReference>
<keyword evidence="2" id="KW-1185">Reference proteome</keyword>
<evidence type="ECO:0000313" key="1">
    <source>
        <dbReference type="EMBL" id="GCE24298.1"/>
    </source>
</evidence>
<proteinExistence type="predicted"/>
<gene>
    <name evidence="1" type="ORF">KDK_80980</name>
</gene>
<organism evidence="1 2">
    <name type="scientific">Dictyobacter kobayashii</name>
    <dbReference type="NCBI Taxonomy" id="2014872"/>
    <lineage>
        <taxon>Bacteria</taxon>
        <taxon>Bacillati</taxon>
        <taxon>Chloroflexota</taxon>
        <taxon>Ktedonobacteria</taxon>
        <taxon>Ktedonobacterales</taxon>
        <taxon>Dictyobacteraceae</taxon>
        <taxon>Dictyobacter</taxon>
    </lineage>
</organism>
<comment type="caution">
    <text evidence="1">The sequence shown here is derived from an EMBL/GenBank/DDBJ whole genome shotgun (WGS) entry which is preliminary data.</text>
</comment>
<dbReference type="AlphaFoldDB" id="A0A402AYY5"/>
<dbReference type="InterPro" id="IPR045730">
    <property type="entry name" value="DUF6084"/>
</dbReference>
<accession>A0A402AYY5</accession>
<reference evidence="2" key="1">
    <citation type="submission" date="2018-12" db="EMBL/GenBank/DDBJ databases">
        <title>Tengunoibacter tsumagoiensis gen. nov., sp. nov., Dictyobacter kobayashii sp. nov., D. alpinus sp. nov., and D. joshuensis sp. nov. and description of Dictyobacteraceae fam. nov. within the order Ktedonobacterales isolated from Tengu-no-mugimeshi.</title>
        <authorList>
            <person name="Wang C.M."/>
            <person name="Zheng Y."/>
            <person name="Sakai Y."/>
            <person name="Toyoda A."/>
            <person name="Minakuchi Y."/>
            <person name="Abe K."/>
            <person name="Yokota A."/>
            <person name="Yabe S."/>
        </authorList>
    </citation>
    <scope>NUCLEOTIDE SEQUENCE [LARGE SCALE GENOMIC DNA]</scope>
    <source>
        <strain evidence="2">Uno11</strain>
    </source>
</reference>
<name>A0A402AYY5_9CHLR</name>
<dbReference type="Proteomes" id="UP000287188">
    <property type="component" value="Unassembled WGS sequence"/>
</dbReference>
<dbReference type="Pfam" id="PF19562">
    <property type="entry name" value="DUF6084"/>
    <property type="match status" value="1"/>
</dbReference>
<evidence type="ECO:0000313" key="2">
    <source>
        <dbReference type="Proteomes" id="UP000287188"/>
    </source>
</evidence>
<protein>
    <submittedName>
        <fullName evidence="1">Uncharacterized protein</fullName>
    </submittedName>
</protein>
<sequence length="59" mass="7118">MPISLWQAMIEHYYPNSTWIRLQREVFDQLYRYKVEHGQPTWEGALTQLLAQARQEAQP</sequence>